<dbReference type="EMBL" id="JAPFQN010000007">
    <property type="protein sequence ID" value="MCX2744967.1"/>
    <property type="molecule type" value="Genomic_DNA"/>
</dbReference>
<comment type="caution">
    <text evidence="2">The sequence shown here is derived from an EMBL/GenBank/DDBJ whole genome shotgun (WGS) entry which is preliminary data.</text>
</comment>
<proteinExistence type="predicted"/>
<evidence type="ECO:0008006" key="4">
    <source>
        <dbReference type="Google" id="ProtNLM"/>
    </source>
</evidence>
<reference evidence="2 3" key="1">
    <citation type="submission" date="2022-11" db="EMBL/GenBank/DDBJ databases">
        <title>The characterization of three novel Bacteroidetes species and genomic analysis of their roles in tidal elemental geochemical cycles.</title>
        <authorList>
            <person name="Ma K."/>
        </authorList>
    </citation>
    <scope>NUCLEOTIDE SEQUENCE [LARGE SCALE GENOMIC DNA]</scope>
    <source>
        <strain evidence="2 3">M17</strain>
    </source>
</reference>
<evidence type="ECO:0000313" key="2">
    <source>
        <dbReference type="EMBL" id="MCX2744967.1"/>
    </source>
</evidence>
<feature type="transmembrane region" description="Helical" evidence="1">
    <location>
        <begin position="12"/>
        <end position="32"/>
    </location>
</feature>
<evidence type="ECO:0000313" key="3">
    <source>
        <dbReference type="Proteomes" id="UP001209885"/>
    </source>
</evidence>
<keyword evidence="1" id="KW-0472">Membrane</keyword>
<keyword evidence="3" id="KW-1185">Reference proteome</keyword>
<protein>
    <recommendedName>
        <fullName evidence="4">PH (Pleckstrin Homology) domain-containing protein</fullName>
    </recommendedName>
</protein>
<organism evidence="2 3">
    <name type="scientific">Mangrovivirga halotolerans</name>
    <dbReference type="NCBI Taxonomy" id="2993936"/>
    <lineage>
        <taxon>Bacteria</taxon>
        <taxon>Pseudomonadati</taxon>
        <taxon>Bacteroidota</taxon>
        <taxon>Cytophagia</taxon>
        <taxon>Cytophagales</taxon>
        <taxon>Mangrovivirgaceae</taxon>
        <taxon>Mangrovivirga</taxon>
    </lineage>
</organism>
<name>A0ABT3RUN7_9BACT</name>
<keyword evidence="1" id="KW-1133">Transmembrane helix</keyword>
<dbReference type="RefSeq" id="WP_266057520.1">
    <property type="nucleotide sequence ID" value="NZ_JAPFQN010000007.1"/>
</dbReference>
<sequence>MLISRPRRNTLFSIFIFIIILIAGIYFLLNLYNQNGHWGWLIGITFLGIIAVALVLKIMFGYKVVKAEKNKFLVYYPFRFRRESYLLTDLIQWEIIIIDTGKQPFEEIKALFTNGKFSINLPENGNYNKFKQFFEKKAPKKRVIQ</sequence>
<evidence type="ECO:0000256" key="1">
    <source>
        <dbReference type="SAM" id="Phobius"/>
    </source>
</evidence>
<gene>
    <name evidence="2" type="ORF">OO013_13880</name>
</gene>
<feature type="transmembrane region" description="Helical" evidence="1">
    <location>
        <begin position="38"/>
        <end position="60"/>
    </location>
</feature>
<accession>A0ABT3RUN7</accession>
<dbReference type="Proteomes" id="UP001209885">
    <property type="component" value="Unassembled WGS sequence"/>
</dbReference>
<keyword evidence="1" id="KW-0812">Transmembrane</keyword>